<dbReference type="AlphaFoldDB" id="X1TD16"/>
<reference evidence="5" key="1">
    <citation type="journal article" date="2014" name="Front. Microbiol.">
        <title>High frequency of phylogenetically diverse reductive dehalogenase-homologous genes in deep subseafloor sedimentary metagenomes.</title>
        <authorList>
            <person name="Kawai M."/>
            <person name="Futagami T."/>
            <person name="Toyoda A."/>
            <person name="Takaki Y."/>
            <person name="Nishi S."/>
            <person name="Hori S."/>
            <person name="Arai W."/>
            <person name="Tsubouchi T."/>
            <person name="Morono Y."/>
            <person name="Uchiyama I."/>
            <person name="Ito T."/>
            <person name="Fujiyama A."/>
            <person name="Inagaki F."/>
            <person name="Takami H."/>
        </authorList>
    </citation>
    <scope>NUCLEOTIDE SEQUENCE</scope>
    <source>
        <strain evidence="5">Expedition CK06-06</strain>
    </source>
</reference>
<evidence type="ECO:0000256" key="3">
    <source>
        <dbReference type="ARBA" id="ARBA00022898"/>
    </source>
</evidence>
<dbReference type="GO" id="GO:0019148">
    <property type="term" value="F:D-cysteine desulfhydrase activity"/>
    <property type="evidence" value="ECO:0007669"/>
    <property type="project" value="TreeGrafter"/>
</dbReference>
<comment type="similarity">
    <text evidence="2">Belongs to the ACC deaminase/D-cysteine desulfhydrase family.</text>
</comment>
<proteinExistence type="inferred from homology"/>
<evidence type="ECO:0000256" key="1">
    <source>
        <dbReference type="ARBA" id="ARBA00001933"/>
    </source>
</evidence>
<comment type="caution">
    <text evidence="5">The sequence shown here is derived from an EMBL/GenBank/DDBJ whole genome shotgun (WGS) entry which is preliminary data.</text>
</comment>
<evidence type="ECO:0000259" key="4">
    <source>
        <dbReference type="Pfam" id="PF00291"/>
    </source>
</evidence>
<dbReference type="InterPro" id="IPR001926">
    <property type="entry name" value="TrpB-like_PALP"/>
</dbReference>
<dbReference type="SUPFAM" id="SSF53686">
    <property type="entry name" value="Tryptophan synthase beta subunit-like PLP-dependent enzymes"/>
    <property type="match status" value="1"/>
</dbReference>
<accession>X1TD16</accession>
<comment type="cofactor">
    <cofactor evidence="1">
        <name>pyridoxal 5'-phosphate</name>
        <dbReference type="ChEBI" id="CHEBI:597326"/>
    </cofactor>
</comment>
<feature type="domain" description="Tryptophan synthase beta chain-like PALP" evidence="4">
    <location>
        <begin position="18"/>
        <end position="197"/>
    </location>
</feature>
<keyword evidence="3" id="KW-0663">Pyridoxal phosphate</keyword>
<evidence type="ECO:0000256" key="2">
    <source>
        <dbReference type="ARBA" id="ARBA00008639"/>
    </source>
</evidence>
<dbReference type="InterPro" id="IPR027278">
    <property type="entry name" value="ACCD_DCysDesulf"/>
</dbReference>
<dbReference type="Pfam" id="PF00291">
    <property type="entry name" value="PALP"/>
    <property type="match status" value="1"/>
</dbReference>
<sequence>EDTIWTEEAGETPITGGVAEDIKKDGRIPYIIPLGGCNPLGNLGYINAVKELKKQSEEKNMNIDYIIPAVGTGGTQAGIELGLKLYGVDTKCYGISASRHIKPKSQEIADLCNQTVKYFKLECNQFSPDKITVNYDYIGERYAIPTNECIDAIHTVAQIEGIILDPVYTGKAMAGLIDLIVKGKFKKDENIVFLHTGGGTANFAYNKVFR</sequence>
<dbReference type="PANTHER" id="PTHR43780:SF2">
    <property type="entry name" value="1-AMINOCYCLOPROPANE-1-CARBOXYLATE DEAMINASE-RELATED"/>
    <property type="match status" value="1"/>
</dbReference>
<protein>
    <recommendedName>
        <fullName evidence="4">Tryptophan synthase beta chain-like PALP domain-containing protein</fullName>
    </recommendedName>
</protein>
<organism evidence="5">
    <name type="scientific">marine sediment metagenome</name>
    <dbReference type="NCBI Taxonomy" id="412755"/>
    <lineage>
        <taxon>unclassified sequences</taxon>
        <taxon>metagenomes</taxon>
        <taxon>ecological metagenomes</taxon>
    </lineage>
</organism>
<dbReference type="Gene3D" id="3.40.50.1100">
    <property type="match status" value="1"/>
</dbReference>
<evidence type="ECO:0000313" key="5">
    <source>
        <dbReference type="EMBL" id="GAJ03218.1"/>
    </source>
</evidence>
<gene>
    <name evidence="5" type="ORF">S12H4_53488</name>
</gene>
<name>X1TD16_9ZZZZ</name>
<dbReference type="PANTHER" id="PTHR43780">
    <property type="entry name" value="1-AMINOCYCLOPROPANE-1-CARBOXYLATE DEAMINASE-RELATED"/>
    <property type="match status" value="1"/>
</dbReference>
<dbReference type="EMBL" id="BARW01034057">
    <property type="protein sequence ID" value="GAJ03218.1"/>
    <property type="molecule type" value="Genomic_DNA"/>
</dbReference>
<feature type="non-terminal residue" evidence="5">
    <location>
        <position position="1"/>
    </location>
</feature>
<dbReference type="InterPro" id="IPR036052">
    <property type="entry name" value="TrpB-like_PALP_sf"/>
</dbReference>